<keyword evidence="3 9" id="KW-0812">Transmembrane</keyword>
<comment type="subcellular location">
    <subcellularLocation>
        <location evidence="1">Membrane</location>
        <topology evidence="1">Multi-pass membrane protein</topology>
    </subcellularLocation>
</comment>
<evidence type="ECO:0000259" key="10">
    <source>
        <dbReference type="Pfam" id="PF07885"/>
    </source>
</evidence>
<keyword evidence="6 9" id="KW-0472">Membrane</keyword>
<comment type="caution">
    <text evidence="11">The sequence shown here is derived from an EMBL/GenBank/DDBJ whole genome shotgun (WGS) entry which is preliminary data.</text>
</comment>
<evidence type="ECO:0000256" key="1">
    <source>
        <dbReference type="ARBA" id="ARBA00004141"/>
    </source>
</evidence>
<feature type="transmembrane region" description="Helical" evidence="9">
    <location>
        <begin position="5"/>
        <end position="24"/>
    </location>
</feature>
<evidence type="ECO:0000313" key="12">
    <source>
        <dbReference type="Proteomes" id="UP000249522"/>
    </source>
</evidence>
<dbReference type="GO" id="GO:0005249">
    <property type="term" value="F:voltage-gated potassium channel activity"/>
    <property type="evidence" value="ECO:0007669"/>
    <property type="project" value="InterPro"/>
</dbReference>
<feature type="region of interest" description="Disordered" evidence="8">
    <location>
        <begin position="249"/>
        <end position="275"/>
    </location>
</feature>
<gene>
    <name evidence="11" type="ORF">DNH61_15070</name>
</gene>
<feature type="transmembrane region" description="Helical" evidence="9">
    <location>
        <begin position="173"/>
        <end position="194"/>
    </location>
</feature>
<dbReference type="Gene3D" id="1.10.287.70">
    <property type="match status" value="1"/>
</dbReference>
<dbReference type="GO" id="GO:0008076">
    <property type="term" value="C:voltage-gated potassium channel complex"/>
    <property type="evidence" value="ECO:0007669"/>
    <property type="project" value="InterPro"/>
</dbReference>
<evidence type="ECO:0000256" key="4">
    <source>
        <dbReference type="ARBA" id="ARBA00022989"/>
    </source>
</evidence>
<evidence type="ECO:0000256" key="5">
    <source>
        <dbReference type="ARBA" id="ARBA00023065"/>
    </source>
</evidence>
<feature type="domain" description="Potassium channel" evidence="10">
    <location>
        <begin position="121"/>
        <end position="195"/>
    </location>
</feature>
<dbReference type="EMBL" id="QKRB01000046">
    <property type="protein sequence ID" value="PZD94963.1"/>
    <property type="molecule type" value="Genomic_DNA"/>
</dbReference>
<name>A0A2W1L7M5_9BACL</name>
<dbReference type="SUPFAM" id="SSF81324">
    <property type="entry name" value="Voltage-gated potassium channels"/>
    <property type="match status" value="1"/>
</dbReference>
<keyword evidence="2" id="KW-0813">Transport</keyword>
<keyword evidence="12" id="KW-1185">Reference proteome</keyword>
<keyword evidence="7" id="KW-0407">Ion channel</keyword>
<feature type="compositionally biased region" description="Polar residues" evidence="8">
    <location>
        <begin position="265"/>
        <end position="275"/>
    </location>
</feature>
<accession>A0A2W1L7M5</accession>
<evidence type="ECO:0000313" key="11">
    <source>
        <dbReference type="EMBL" id="PZD94963.1"/>
    </source>
</evidence>
<dbReference type="PANTHER" id="PTHR11537">
    <property type="entry name" value="VOLTAGE-GATED POTASSIUM CHANNEL"/>
    <property type="match status" value="1"/>
</dbReference>
<dbReference type="PANTHER" id="PTHR11537:SF254">
    <property type="entry name" value="POTASSIUM VOLTAGE-GATED CHANNEL PROTEIN SHAB"/>
    <property type="match status" value="1"/>
</dbReference>
<feature type="transmembrane region" description="Helical" evidence="9">
    <location>
        <begin position="114"/>
        <end position="136"/>
    </location>
</feature>
<organism evidence="11 12">
    <name type="scientific">Paenibacillus sambharensis</name>
    <dbReference type="NCBI Taxonomy" id="1803190"/>
    <lineage>
        <taxon>Bacteria</taxon>
        <taxon>Bacillati</taxon>
        <taxon>Bacillota</taxon>
        <taxon>Bacilli</taxon>
        <taxon>Bacillales</taxon>
        <taxon>Paenibacillaceae</taxon>
        <taxon>Paenibacillus</taxon>
    </lineage>
</organism>
<evidence type="ECO:0000256" key="8">
    <source>
        <dbReference type="SAM" id="MobiDB-lite"/>
    </source>
</evidence>
<evidence type="ECO:0000256" key="9">
    <source>
        <dbReference type="SAM" id="Phobius"/>
    </source>
</evidence>
<evidence type="ECO:0000256" key="6">
    <source>
        <dbReference type="ARBA" id="ARBA00023136"/>
    </source>
</evidence>
<evidence type="ECO:0000256" key="2">
    <source>
        <dbReference type="ARBA" id="ARBA00022448"/>
    </source>
</evidence>
<dbReference type="RefSeq" id="WP_111147511.1">
    <property type="nucleotide sequence ID" value="NZ_QKRB01000046.1"/>
</dbReference>
<dbReference type="OrthoDB" id="9785285at2"/>
<evidence type="ECO:0000256" key="3">
    <source>
        <dbReference type="ARBA" id="ARBA00022692"/>
    </source>
</evidence>
<keyword evidence="4 9" id="KW-1133">Transmembrane helix</keyword>
<evidence type="ECO:0000256" key="7">
    <source>
        <dbReference type="ARBA" id="ARBA00023303"/>
    </source>
</evidence>
<proteinExistence type="predicted"/>
<protein>
    <submittedName>
        <fullName evidence="11">Ion transporter</fullName>
    </submittedName>
</protein>
<dbReference type="Proteomes" id="UP000249522">
    <property type="component" value="Unassembled WGS sequence"/>
</dbReference>
<dbReference type="AlphaFoldDB" id="A0A2W1L7M5"/>
<keyword evidence="5" id="KW-0406">Ion transport</keyword>
<dbReference type="Pfam" id="PF07885">
    <property type="entry name" value="Ion_trans_2"/>
    <property type="match status" value="1"/>
</dbReference>
<sequence>MSFKVLYETIMILFILTYGIIIVAPPDDHPYLTDAHLAVIDWIVLGILFIEFVWRFIKAEKRGKFVLRSWWEIIALIPFDPSFRLVRLLRLIRLIALIRSTPLMWHLLRSGTILQILCFTLVVILWSSVGVFLLETGINDNIQSFGDAVWWSIVTTTTVGYGDISPVSNGGRIIAVFLMITGIGMIGTITANLANHWIEYSQMSKAEKPDAERDLKSQVKNWVDRIGTMDDKEYQLMLDTLKMLRESASDKDPASGIDSVGLPTHTVQQDSKLTK</sequence>
<feature type="transmembrane region" description="Helical" evidence="9">
    <location>
        <begin position="36"/>
        <end position="57"/>
    </location>
</feature>
<dbReference type="InterPro" id="IPR013099">
    <property type="entry name" value="K_chnl_dom"/>
</dbReference>
<dbReference type="InterPro" id="IPR028325">
    <property type="entry name" value="VG_K_chnl"/>
</dbReference>
<dbReference type="GO" id="GO:0001508">
    <property type="term" value="P:action potential"/>
    <property type="evidence" value="ECO:0007669"/>
    <property type="project" value="TreeGrafter"/>
</dbReference>
<reference evidence="11 12" key="1">
    <citation type="submission" date="2018-06" db="EMBL/GenBank/DDBJ databases">
        <title>Paenibacillus imtechensis sp. nov.</title>
        <authorList>
            <person name="Pinnaka A.K."/>
            <person name="Singh H."/>
            <person name="Kaur M."/>
        </authorList>
    </citation>
    <scope>NUCLEOTIDE SEQUENCE [LARGE SCALE GENOMIC DNA]</scope>
    <source>
        <strain evidence="11 12">SMB1</strain>
    </source>
</reference>